<dbReference type="EMBL" id="NMUH01004407">
    <property type="protein sequence ID" value="MQM09549.1"/>
    <property type="molecule type" value="Genomic_DNA"/>
</dbReference>
<keyword evidence="2" id="KW-1185">Reference proteome</keyword>
<gene>
    <name evidence="1" type="ORF">Taro_042420</name>
</gene>
<organism evidence="1 2">
    <name type="scientific">Colocasia esculenta</name>
    <name type="common">Wild taro</name>
    <name type="synonym">Arum esculentum</name>
    <dbReference type="NCBI Taxonomy" id="4460"/>
    <lineage>
        <taxon>Eukaryota</taxon>
        <taxon>Viridiplantae</taxon>
        <taxon>Streptophyta</taxon>
        <taxon>Embryophyta</taxon>
        <taxon>Tracheophyta</taxon>
        <taxon>Spermatophyta</taxon>
        <taxon>Magnoliopsida</taxon>
        <taxon>Liliopsida</taxon>
        <taxon>Araceae</taxon>
        <taxon>Aroideae</taxon>
        <taxon>Colocasieae</taxon>
        <taxon>Colocasia</taxon>
    </lineage>
</organism>
<dbReference type="AlphaFoldDB" id="A0A843WIF7"/>
<comment type="caution">
    <text evidence="1">The sequence shown here is derived from an EMBL/GenBank/DDBJ whole genome shotgun (WGS) entry which is preliminary data.</text>
</comment>
<protein>
    <submittedName>
        <fullName evidence="1">Uncharacterized protein</fullName>
    </submittedName>
</protein>
<proteinExistence type="predicted"/>
<reference evidence="1" key="1">
    <citation type="submission" date="2017-07" db="EMBL/GenBank/DDBJ databases">
        <title>Taro Niue Genome Assembly and Annotation.</title>
        <authorList>
            <person name="Atibalentja N."/>
            <person name="Keating K."/>
            <person name="Fields C.J."/>
        </authorList>
    </citation>
    <scope>NUCLEOTIDE SEQUENCE</scope>
    <source>
        <strain evidence="1">Niue_2</strain>
        <tissue evidence="1">Leaf</tissue>
    </source>
</reference>
<evidence type="ECO:0000313" key="2">
    <source>
        <dbReference type="Proteomes" id="UP000652761"/>
    </source>
</evidence>
<dbReference type="Proteomes" id="UP000652761">
    <property type="component" value="Unassembled WGS sequence"/>
</dbReference>
<name>A0A843WIF7_COLES</name>
<sequence>MSWGKKVPLRPLRCILASLAAIVVPGDTMLAL</sequence>
<evidence type="ECO:0000313" key="1">
    <source>
        <dbReference type="EMBL" id="MQM09549.1"/>
    </source>
</evidence>
<accession>A0A843WIF7</accession>